<dbReference type="Gene3D" id="1.10.510.10">
    <property type="entry name" value="Transferase(Phosphotransferase) domain 1"/>
    <property type="match status" value="1"/>
</dbReference>
<dbReference type="PANTHER" id="PTHR38248:SF2">
    <property type="entry name" value="FUNK1 11"/>
    <property type="match status" value="1"/>
</dbReference>
<reference evidence="4" key="1">
    <citation type="submission" date="2010-07" db="EMBL/GenBank/DDBJ databases">
        <title>The genome sequence of Gaeumannomyces graminis var. tritici strain R3-111a-1.</title>
        <authorList>
            <consortium name="The Broad Institute Genome Sequencing Platform"/>
            <person name="Ma L.-J."/>
            <person name="Dead R."/>
            <person name="Young S."/>
            <person name="Zeng Q."/>
            <person name="Koehrsen M."/>
            <person name="Alvarado L."/>
            <person name="Berlin A."/>
            <person name="Chapman S.B."/>
            <person name="Chen Z."/>
            <person name="Freedman E."/>
            <person name="Gellesch M."/>
            <person name="Goldberg J."/>
            <person name="Griggs A."/>
            <person name="Gujja S."/>
            <person name="Heilman E.R."/>
            <person name="Heiman D."/>
            <person name="Hepburn T."/>
            <person name="Howarth C."/>
            <person name="Jen D."/>
            <person name="Larson L."/>
            <person name="Mehta T."/>
            <person name="Neiman D."/>
            <person name="Pearson M."/>
            <person name="Roberts A."/>
            <person name="Saif S."/>
            <person name="Shea T."/>
            <person name="Shenoy N."/>
            <person name="Sisk P."/>
            <person name="Stolte C."/>
            <person name="Sykes S."/>
            <person name="Walk T."/>
            <person name="White J."/>
            <person name="Yandava C."/>
            <person name="Haas B."/>
            <person name="Nusbaum C."/>
            <person name="Birren B."/>
        </authorList>
    </citation>
    <scope>NUCLEOTIDE SEQUENCE [LARGE SCALE GENOMIC DNA]</scope>
    <source>
        <strain evidence="4">R3-111a-1</strain>
    </source>
</reference>
<organism evidence="2">
    <name type="scientific">Gaeumannomyces tritici (strain R3-111a-1)</name>
    <name type="common">Wheat and barley take-all root rot fungus</name>
    <name type="synonym">Gaeumannomyces graminis var. tritici</name>
    <dbReference type="NCBI Taxonomy" id="644352"/>
    <lineage>
        <taxon>Eukaryota</taxon>
        <taxon>Fungi</taxon>
        <taxon>Dikarya</taxon>
        <taxon>Ascomycota</taxon>
        <taxon>Pezizomycotina</taxon>
        <taxon>Sordariomycetes</taxon>
        <taxon>Sordariomycetidae</taxon>
        <taxon>Magnaporthales</taxon>
        <taxon>Magnaporthaceae</taxon>
        <taxon>Gaeumannomyces</taxon>
    </lineage>
</organism>
<dbReference type="HOGENOM" id="CLU_1094340_0_0_1"/>
<dbReference type="Pfam" id="PF17667">
    <property type="entry name" value="Pkinase_fungal"/>
    <property type="match status" value="1"/>
</dbReference>
<dbReference type="Proteomes" id="UP000006039">
    <property type="component" value="Unassembled WGS sequence"/>
</dbReference>
<accession>J3NQU8</accession>
<dbReference type="InterPro" id="IPR040976">
    <property type="entry name" value="Pkinase_fungal"/>
</dbReference>
<dbReference type="RefSeq" id="XP_009219699.1">
    <property type="nucleotide sequence ID" value="XM_009221435.1"/>
</dbReference>
<dbReference type="SUPFAM" id="SSF56112">
    <property type="entry name" value="Protein kinase-like (PK-like)"/>
    <property type="match status" value="1"/>
</dbReference>
<keyword evidence="4" id="KW-1185">Reference proteome</keyword>
<dbReference type="EMBL" id="GL385396">
    <property type="protein sequence ID" value="EJT78554.1"/>
    <property type="molecule type" value="Genomic_DNA"/>
</dbReference>
<evidence type="ECO:0000313" key="2">
    <source>
        <dbReference type="EMBL" id="EJT78554.1"/>
    </source>
</evidence>
<dbReference type="InterPro" id="IPR011009">
    <property type="entry name" value="Kinase-like_dom_sf"/>
</dbReference>
<dbReference type="STRING" id="644352.J3NQU8"/>
<evidence type="ECO:0000313" key="4">
    <source>
        <dbReference type="Proteomes" id="UP000006039"/>
    </source>
</evidence>
<evidence type="ECO:0000259" key="1">
    <source>
        <dbReference type="Pfam" id="PF17667"/>
    </source>
</evidence>
<dbReference type="GeneID" id="20344112"/>
<gene>
    <name evidence="3" type="primary">20344112</name>
    <name evidence="2" type="ORF">GGTG_03654</name>
</gene>
<dbReference type="VEuPathDB" id="FungiDB:GGTG_03654"/>
<dbReference type="OrthoDB" id="5139907at2759"/>
<evidence type="ECO:0000313" key="3">
    <source>
        <dbReference type="EnsemblFungi" id="EJT78554"/>
    </source>
</evidence>
<dbReference type="AlphaFoldDB" id="J3NQU8"/>
<dbReference type="PANTHER" id="PTHR38248">
    <property type="entry name" value="FUNK1 6"/>
    <property type="match status" value="1"/>
</dbReference>
<sequence>MVGAHKELSGRLVHHLYLSKFVNDNKLARKGHAQSITLSLLAALLGLKAPLRLRSRGNDKKNLLVSDLSRLAEANNLGNFDTNRIKPLLNAILSDHPGDALIWDRVYDAVLLAALADCIEEHESLWLKAELLHRNISVGNLMISKDNGGFLIDSDLAINKERLAASGAKGKTGTRVFMASGALLGEQHSFMHDLESFFWVLFWICIHYDNHGNGRVVEPFDGWNYLDTENLGSNYAIYVSNNAYNIKTEQEVSW</sequence>
<proteinExistence type="predicted"/>
<feature type="domain" description="Fungal-type protein kinase" evidence="1">
    <location>
        <begin position="108"/>
        <end position="205"/>
    </location>
</feature>
<protein>
    <recommendedName>
        <fullName evidence="1">Fungal-type protein kinase domain-containing protein</fullName>
    </recommendedName>
</protein>
<dbReference type="eggNOG" id="ENOG502S5WB">
    <property type="taxonomic scope" value="Eukaryota"/>
</dbReference>
<name>J3NQU8_GAET3</name>
<reference evidence="2" key="3">
    <citation type="submission" date="2010-09" db="EMBL/GenBank/DDBJ databases">
        <title>Annotation of Gaeumannomyces graminis var. tritici R3-111a-1.</title>
        <authorList>
            <consortium name="The Broad Institute Genome Sequencing Platform"/>
            <person name="Ma L.-J."/>
            <person name="Dead R."/>
            <person name="Young S.K."/>
            <person name="Zeng Q."/>
            <person name="Gargeya S."/>
            <person name="Fitzgerald M."/>
            <person name="Haas B."/>
            <person name="Abouelleil A."/>
            <person name="Alvarado L."/>
            <person name="Arachchi H.M."/>
            <person name="Berlin A."/>
            <person name="Brown A."/>
            <person name="Chapman S.B."/>
            <person name="Chen Z."/>
            <person name="Dunbar C."/>
            <person name="Freedman E."/>
            <person name="Gearin G."/>
            <person name="Gellesch M."/>
            <person name="Goldberg J."/>
            <person name="Griggs A."/>
            <person name="Gujja S."/>
            <person name="Heiman D."/>
            <person name="Howarth C."/>
            <person name="Larson L."/>
            <person name="Lui A."/>
            <person name="MacDonald P.J.P."/>
            <person name="Mehta T."/>
            <person name="Montmayeur A."/>
            <person name="Murphy C."/>
            <person name="Neiman D."/>
            <person name="Pearson M."/>
            <person name="Priest M."/>
            <person name="Roberts A."/>
            <person name="Saif S."/>
            <person name="Shea T."/>
            <person name="Shenoy N."/>
            <person name="Sisk P."/>
            <person name="Stolte C."/>
            <person name="Sykes S."/>
            <person name="Yandava C."/>
            <person name="Wortman J."/>
            <person name="Nusbaum C."/>
            <person name="Birren B."/>
        </authorList>
    </citation>
    <scope>NUCLEOTIDE SEQUENCE</scope>
    <source>
        <strain evidence="2">R3-111a-1</strain>
    </source>
</reference>
<reference evidence="2" key="2">
    <citation type="submission" date="2010-07" db="EMBL/GenBank/DDBJ databases">
        <authorList>
            <consortium name="The Broad Institute Genome Sequencing Platform"/>
            <consortium name="Broad Institute Genome Sequencing Center for Infectious Disease"/>
            <person name="Ma L.-J."/>
            <person name="Dead R."/>
            <person name="Young S."/>
            <person name="Zeng Q."/>
            <person name="Koehrsen M."/>
            <person name="Alvarado L."/>
            <person name="Berlin A."/>
            <person name="Chapman S.B."/>
            <person name="Chen Z."/>
            <person name="Freedman E."/>
            <person name="Gellesch M."/>
            <person name="Goldberg J."/>
            <person name="Griggs A."/>
            <person name="Gujja S."/>
            <person name="Heilman E.R."/>
            <person name="Heiman D."/>
            <person name="Hepburn T."/>
            <person name="Howarth C."/>
            <person name="Jen D."/>
            <person name="Larson L."/>
            <person name="Mehta T."/>
            <person name="Neiman D."/>
            <person name="Pearson M."/>
            <person name="Roberts A."/>
            <person name="Saif S."/>
            <person name="Shea T."/>
            <person name="Shenoy N."/>
            <person name="Sisk P."/>
            <person name="Stolte C."/>
            <person name="Sykes S."/>
            <person name="Walk T."/>
            <person name="White J."/>
            <person name="Yandava C."/>
            <person name="Haas B."/>
            <person name="Nusbaum C."/>
            <person name="Birren B."/>
        </authorList>
    </citation>
    <scope>NUCLEOTIDE SEQUENCE</scope>
    <source>
        <strain evidence="2">R3-111a-1</strain>
    </source>
</reference>
<reference evidence="3" key="5">
    <citation type="submission" date="2018-04" db="UniProtKB">
        <authorList>
            <consortium name="EnsemblFungi"/>
        </authorList>
    </citation>
    <scope>IDENTIFICATION</scope>
    <source>
        <strain evidence="3">R3-111a-1</strain>
    </source>
</reference>
<dbReference type="EnsemblFungi" id="EJT78554">
    <property type="protein sequence ID" value="EJT78554"/>
    <property type="gene ID" value="GGTG_03654"/>
</dbReference>
<reference evidence="3" key="4">
    <citation type="journal article" date="2015" name="G3 (Bethesda)">
        <title>Genome sequences of three phytopathogenic species of the Magnaporthaceae family of fungi.</title>
        <authorList>
            <person name="Okagaki L.H."/>
            <person name="Nunes C.C."/>
            <person name="Sailsbery J."/>
            <person name="Clay B."/>
            <person name="Brown D."/>
            <person name="John T."/>
            <person name="Oh Y."/>
            <person name="Young N."/>
            <person name="Fitzgerald M."/>
            <person name="Haas B.J."/>
            <person name="Zeng Q."/>
            <person name="Young S."/>
            <person name="Adiconis X."/>
            <person name="Fan L."/>
            <person name="Levin J.Z."/>
            <person name="Mitchell T.K."/>
            <person name="Okubara P.A."/>
            <person name="Farman M.L."/>
            <person name="Kohn L.M."/>
            <person name="Birren B."/>
            <person name="Ma L.-J."/>
            <person name="Dean R.A."/>
        </authorList>
    </citation>
    <scope>NUCLEOTIDE SEQUENCE</scope>
    <source>
        <strain evidence="3">R3-111a-1</strain>
    </source>
</reference>